<dbReference type="GO" id="GO:0005829">
    <property type="term" value="C:cytosol"/>
    <property type="evidence" value="ECO:0007669"/>
    <property type="project" value="TreeGrafter"/>
</dbReference>
<dbReference type="AlphaFoldDB" id="A0A7W3JUG3"/>
<name>A0A7W3JUG3_9MICO</name>
<dbReference type="InterPro" id="IPR005025">
    <property type="entry name" value="FMN_Rdtase-like_dom"/>
</dbReference>
<dbReference type="GO" id="GO:0016491">
    <property type="term" value="F:oxidoreductase activity"/>
    <property type="evidence" value="ECO:0007669"/>
    <property type="project" value="InterPro"/>
</dbReference>
<organism evidence="2 3">
    <name type="scientific">Alpinimonas psychrophila</name>
    <dbReference type="NCBI Taxonomy" id="748908"/>
    <lineage>
        <taxon>Bacteria</taxon>
        <taxon>Bacillati</taxon>
        <taxon>Actinomycetota</taxon>
        <taxon>Actinomycetes</taxon>
        <taxon>Micrococcales</taxon>
        <taxon>Microbacteriaceae</taxon>
        <taxon>Alpinimonas</taxon>
    </lineage>
</organism>
<evidence type="ECO:0000313" key="3">
    <source>
        <dbReference type="Proteomes" id="UP000524237"/>
    </source>
</evidence>
<dbReference type="InterPro" id="IPR050712">
    <property type="entry name" value="NAD(P)H-dep_reductase"/>
</dbReference>
<dbReference type="GO" id="GO:0010181">
    <property type="term" value="F:FMN binding"/>
    <property type="evidence" value="ECO:0007669"/>
    <property type="project" value="TreeGrafter"/>
</dbReference>
<reference evidence="2 3" key="1">
    <citation type="submission" date="2020-07" db="EMBL/GenBank/DDBJ databases">
        <title>Sequencing the genomes of 1000 actinobacteria strains.</title>
        <authorList>
            <person name="Klenk H.-P."/>
        </authorList>
    </citation>
    <scope>NUCLEOTIDE SEQUENCE [LARGE SCALE GENOMIC DNA]</scope>
    <source>
        <strain evidence="2 3">DSM 23737</strain>
    </source>
</reference>
<proteinExistence type="predicted"/>
<gene>
    <name evidence="2" type="ORF">FB555_001570</name>
</gene>
<dbReference type="Proteomes" id="UP000524237">
    <property type="component" value="Unassembled WGS sequence"/>
</dbReference>
<dbReference type="PANTHER" id="PTHR30543:SF21">
    <property type="entry name" value="NAD(P)H-DEPENDENT FMN REDUCTASE LOT6"/>
    <property type="match status" value="1"/>
</dbReference>
<dbReference type="Gene3D" id="3.40.50.360">
    <property type="match status" value="1"/>
</dbReference>
<feature type="domain" description="NADPH-dependent FMN reductase-like" evidence="1">
    <location>
        <begin position="3"/>
        <end position="140"/>
    </location>
</feature>
<protein>
    <submittedName>
        <fullName evidence="2">NAD(P)H-dependent FMN reductase</fullName>
    </submittedName>
</protein>
<dbReference type="EMBL" id="JACGWU010000005">
    <property type="protein sequence ID" value="MBA8829461.1"/>
    <property type="molecule type" value="Genomic_DNA"/>
</dbReference>
<comment type="caution">
    <text evidence="2">The sequence shown here is derived from an EMBL/GenBank/DDBJ whole genome shotgun (WGS) entry which is preliminary data.</text>
</comment>
<sequence length="178" mass="19038">MVSILMISGSVRRGSVNSAVIATAAELLPADMTPVIYSGLADLPHFNPDLDREPLPHKVAELRRMIGESSALFFSSPEYAGAMPGALKNLLEWTVGGTEITNKPIGWVNPSTMPNRAAETYASLRIVLSYTDANPVDQACVDVPIPRSLIGEDGIVRDEAIRSAISHAMIALVSAVRL</sequence>
<dbReference type="PANTHER" id="PTHR30543">
    <property type="entry name" value="CHROMATE REDUCTASE"/>
    <property type="match status" value="1"/>
</dbReference>
<dbReference type="RefSeq" id="WP_220475908.1">
    <property type="nucleotide sequence ID" value="NZ_JACGWU010000005.1"/>
</dbReference>
<evidence type="ECO:0000313" key="2">
    <source>
        <dbReference type="EMBL" id="MBA8829461.1"/>
    </source>
</evidence>
<dbReference type="SUPFAM" id="SSF52218">
    <property type="entry name" value="Flavoproteins"/>
    <property type="match status" value="1"/>
</dbReference>
<dbReference type="Pfam" id="PF03358">
    <property type="entry name" value="FMN_red"/>
    <property type="match status" value="1"/>
</dbReference>
<evidence type="ECO:0000259" key="1">
    <source>
        <dbReference type="Pfam" id="PF03358"/>
    </source>
</evidence>
<dbReference type="InterPro" id="IPR029039">
    <property type="entry name" value="Flavoprotein-like_sf"/>
</dbReference>
<keyword evidence="3" id="KW-1185">Reference proteome</keyword>
<accession>A0A7W3JUG3</accession>